<keyword evidence="3" id="KW-1185">Reference proteome</keyword>
<name>A0A2I2FZ80_9EURO</name>
<dbReference type="EMBL" id="MSFO01000007">
    <property type="protein sequence ID" value="PLB45938.1"/>
    <property type="molecule type" value="Genomic_DNA"/>
</dbReference>
<reference evidence="2 3" key="1">
    <citation type="submission" date="2016-12" db="EMBL/GenBank/DDBJ databases">
        <title>The genomes of Aspergillus section Nigri reveals drivers in fungal speciation.</title>
        <authorList>
            <consortium name="DOE Joint Genome Institute"/>
            <person name="Vesth T.C."/>
            <person name="Nybo J."/>
            <person name="Theobald S."/>
            <person name="Brandl J."/>
            <person name="Frisvad J.C."/>
            <person name="Nielsen K.F."/>
            <person name="Lyhne E.K."/>
            <person name="Kogle M.E."/>
            <person name="Kuo A."/>
            <person name="Riley R."/>
            <person name="Clum A."/>
            <person name="Nolan M."/>
            <person name="Lipzen A."/>
            <person name="Salamov A."/>
            <person name="Henrissat B."/>
            <person name="Wiebenga A."/>
            <person name="De Vries R.P."/>
            <person name="Grigoriev I.V."/>
            <person name="Mortensen U.H."/>
            <person name="Andersen M.R."/>
            <person name="Baker S.E."/>
        </authorList>
    </citation>
    <scope>NUCLEOTIDE SEQUENCE [LARGE SCALE GENOMIC DNA]</scope>
    <source>
        <strain evidence="2 3">IBT 23096</strain>
    </source>
</reference>
<comment type="caution">
    <text evidence="2">The sequence shown here is derived from an EMBL/GenBank/DDBJ whole genome shotgun (WGS) entry which is preliminary data.</text>
</comment>
<organism evidence="2 3">
    <name type="scientific">Aspergillus steynii IBT 23096</name>
    <dbReference type="NCBI Taxonomy" id="1392250"/>
    <lineage>
        <taxon>Eukaryota</taxon>
        <taxon>Fungi</taxon>
        <taxon>Dikarya</taxon>
        <taxon>Ascomycota</taxon>
        <taxon>Pezizomycotina</taxon>
        <taxon>Eurotiomycetes</taxon>
        <taxon>Eurotiomycetidae</taxon>
        <taxon>Eurotiales</taxon>
        <taxon>Aspergillaceae</taxon>
        <taxon>Aspergillus</taxon>
        <taxon>Aspergillus subgen. Circumdati</taxon>
    </lineage>
</organism>
<feature type="transmembrane region" description="Helical" evidence="1">
    <location>
        <begin position="24"/>
        <end position="44"/>
    </location>
</feature>
<dbReference type="Proteomes" id="UP000234275">
    <property type="component" value="Unassembled WGS sequence"/>
</dbReference>
<keyword evidence="1" id="KW-0472">Membrane</keyword>
<dbReference type="VEuPathDB" id="FungiDB:P170DRAFT_256674"/>
<dbReference type="GeneID" id="36550754"/>
<keyword evidence="1" id="KW-1133">Transmembrane helix</keyword>
<evidence type="ECO:0000256" key="1">
    <source>
        <dbReference type="SAM" id="Phobius"/>
    </source>
</evidence>
<dbReference type="RefSeq" id="XP_024701240.1">
    <property type="nucleotide sequence ID" value="XM_024843055.1"/>
</dbReference>
<dbReference type="AlphaFoldDB" id="A0A2I2FZ80"/>
<evidence type="ECO:0000313" key="2">
    <source>
        <dbReference type="EMBL" id="PLB45938.1"/>
    </source>
</evidence>
<evidence type="ECO:0000313" key="3">
    <source>
        <dbReference type="Proteomes" id="UP000234275"/>
    </source>
</evidence>
<protein>
    <submittedName>
        <fullName evidence="2">Uncharacterized protein</fullName>
    </submittedName>
</protein>
<sequence>MRMIDGDEGGCWSKPEATWLEGKGSLGLAAHLTCFVGGLYYLLLLSTTIDNSTSTPSNITTSSEFVSPIHSLVLLFPASKHPASCWSSRNATSTVMLPLNQSINQSGRFILTWYFHVLDCNITR</sequence>
<keyword evidence="1" id="KW-0812">Transmembrane</keyword>
<accession>A0A2I2FZ80</accession>
<proteinExistence type="predicted"/>
<gene>
    <name evidence="2" type="ORF">P170DRAFT_256674</name>
</gene>